<evidence type="ECO:0000313" key="2">
    <source>
        <dbReference type="EMBL" id="HCT56972.1"/>
    </source>
</evidence>
<dbReference type="Gene3D" id="3.40.30.10">
    <property type="entry name" value="Glutaredoxin"/>
    <property type="match status" value="1"/>
</dbReference>
<evidence type="ECO:0000256" key="1">
    <source>
        <dbReference type="SAM" id="SignalP"/>
    </source>
</evidence>
<feature type="chain" id="PRO_5017766764" description="Thioredoxin domain-containing protein" evidence="1">
    <location>
        <begin position="30"/>
        <end position="198"/>
    </location>
</feature>
<organism evidence="2 3">
    <name type="scientific">Gemmatimonas aurantiaca</name>
    <dbReference type="NCBI Taxonomy" id="173480"/>
    <lineage>
        <taxon>Bacteria</taxon>
        <taxon>Pseudomonadati</taxon>
        <taxon>Gemmatimonadota</taxon>
        <taxon>Gemmatimonadia</taxon>
        <taxon>Gemmatimonadales</taxon>
        <taxon>Gemmatimonadaceae</taxon>
        <taxon>Gemmatimonas</taxon>
    </lineage>
</organism>
<dbReference type="AlphaFoldDB" id="A0A3D4V8B9"/>
<dbReference type="PROSITE" id="PS51257">
    <property type="entry name" value="PROKAR_LIPOPROTEIN"/>
    <property type="match status" value="1"/>
</dbReference>
<accession>A0A3D4V8B9</accession>
<feature type="signal peptide" evidence="1">
    <location>
        <begin position="1"/>
        <end position="29"/>
    </location>
</feature>
<evidence type="ECO:0000313" key="3">
    <source>
        <dbReference type="Proteomes" id="UP000264071"/>
    </source>
</evidence>
<dbReference type="SUPFAM" id="SSF52833">
    <property type="entry name" value="Thioredoxin-like"/>
    <property type="match status" value="1"/>
</dbReference>
<protein>
    <recommendedName>
        <fullName evidence="4">Thioredoxin domain-containing protein</fullName>
    </recommendedName>
</protein>
<comment type="caution">
    <text evidence="2">The sequence shown here is derived from an EMBL/GenBank/DDBJ whole genome shotgun (WGS) entry which is preliminary data.</text>
</comment>
<evidence type="ECO:0008006" key="4">
    <source>
        <dbReference type="Google" id="ProtNLM"/>
    </source>
</evidence>
<name>A0A3D4V8B9_9BACT</name>
<dbReference type="InterPro" id="IPR036249">
    <property type="entry name" value="Thioredoxin-like_sf"/>
</dbReference>
<gene>
    <name evidence="2" type="ORF">DGD08_07125</name>
</gene>
<dbReference type="Proteomes" id="UP000264071">
    <property type="component" value="Unassembled WGS sequence"/>
</dbReference>
<reference evidence="2 3" key="1">
    <citation type="journal article" date="2018" name="Nat. Biotechnol.">
        <title>A standardized bacterial taxonomy based on genome phylogeny substantially revises the tree of life.</title>
        <authorList>
            <person name="Parks D.H."/>
            <person name="Chuvochina M."/>
            <person name="Waite D.W."/>
            <person name="Rinke C."/>
            <person name="Skarshewski A."/>
            <person name="Chaumeil P.A."/>
            <person name="Hugenholtz P."/>
        </authorList>
    </citation>
    <scope>NUCLEOTIDE SEQUENCE [LARGE SCALE GENOMIC DNA]</scope>
    <source>
        <strain evidence="2">UBA8844</strain>
    </source>
</reference>
<keyword evidence="1" id="KW-0732">Signal</keyword>
<dbReference type="EMBL" id="DPIY01000006">
    <property type="protein sequence ID" value="HCT56972.1"/>
    <property type="molecule type" value="Genomic_DNA"/>
</dbReference>
<sequence>MATPIRPGNLALTLVALSCAVLIARRATAERRTSAVDLSRDHHVVAGTDTAPETAPRLQDAIGVYKVKNLAGKTVPLIVEGQPTIVMINSRTCSWCKKSLKDIGELSEGRALPRLTVLTLEGAAEGEPMLAKEKIVGATLVGPAGPSEQVLLTFRNAGTPTFIAVDRNGRVVRTMPGYPIREELKFWHAVMLGEAEVP</sequence>
<proteinExistence type="predicted"/>